<dbReference type="RefSeq" id="XP_031852818.1">
    <property type="nucleotide sequence ID" value="XM_031996927.1"/>
</dbReference>
<evidence type="ECO:0000256" key="1">
    <source>
        <dbReference type="SAM" id="MobiDB-lite"/>
    </source>
</evidence>
<proteinExistence type="predicted"/>
<reference evidence="4 5" key="1">
    <citation type="submission" date="2019-09" db="EMBL/GenBank/DDBJ databases">
        <authorList>
            <person name="Brejova B."/>
        </authorList>
    </citation>
    <scope>NUCLEOTIDE SEQUENCE [LARGE SCALE GENOMIC DNA]</scope>
</reference>
<keyword evidence="2" id="KW-0472">Membrane</keyword>
<feature type="signal peptide" evidence="3">
    <location>
        <begin position="1"/>
        <end position="18"/>
    </location>
</feature>
<dbReference type="InterPro" id="IPR028000">
    <property type="entry name" value="Pma1"/>
</dbReference>
<name>A0A5E8BEY2_9ASCO</name>
<keyword evidence="2" id="KW-0812">Transmembrane</keyword>
<evidence type="ECO:0000313" key="4">
    <source>
        <dbReference type="EMBL" id="VVT49312.1"/>
    </source>
</evidence>
<evidence type="ECO:0000256" key="3">
    <source>
        <dbReference type="SAM" id="SignalP"/>
    </source>
</evidence>
<keyword evidence="2" id="KW-1133">Transmembrane helix</keyword>
<dbReference type="Pfam" id="PF14610">
    <property type="entry name" value="Psg1"/>
    <property type="match status" value="1"/>
</dbReference>
<dbReference type="OrthoDB" id="4084551at2759"/>
<protein>
    <recommendedName>
        <fullName evidence="6">Mid2 domain-containing protein</fullName>
    </recommendedName>
</protein>
<dbReference type="EMBL" id="CABVLU010000002">
    <property type="protein sequence ID" value="VVT49312.1"/>
    <property type="molecule type" value="Genomic_DNA"/>
</dbReference>
<dbReference type="AlphaFoldDB" id="A0A5E8BEY2"/>
<dbReference type="Proteomes" id="UP000398389">
    <property type="component" value="Unassembled WGS sequence"/>
</dbReference>
<accession>A0A5E8BEY2</accession>
<gene>
    <name evidence="4" type="ORF">SAPINGB_P002208</name>
</gene>
<feature type="transmembrane region" description="Helical" evidence="2">
    <location>
        <begin position="296"/>
        <end position="319"/>
    </location>
</feature>
<feature type="compositionally biased region" description="Polar residues" evidence="1">
    <location>
        <begin position="383"/>
        <end position="396"/>
    </location>
</feature>
<organism evidence="4 5">
    <name type="scientific">Magnusiomyces paraingens</name>
    <dbReference type="NCBI Taxonomy" id="2606893"/>
    <lineage>
        <taxon>Eukaryota</taxon>
        <taxon>Fungi</taxon>
        <taxon>Dikarya</taxon>
        <taxon>Ascomycota</taxon>
        <taxon>Saccharomycotina</taxon>
        <taxon>Dipodascomycetes</taxon>
        <taxon>Dipodascales</taxon>
        <taxon>Dipodascaceae</taxon>
        <taxon>Magnusiomyces</taxon>
    </lineage>
</organism>
<sequence length="396" mass="42731">MKFTSFATTIALASLVTALPAPHPEITDAPEQYSLEKRAQQAINGNSVWTSTLANGGYELVTETIIDAVTISAQPPTTTDNSKTTTWVSVDNSGIPIAITPTIVTPGGETYSTSPTAPTSYPTPNAIPPVIRCFGDRVPAANSGSSSNNPPGYPFCTPRNGTEMIVGETYWLTWDPTYWGSPNDIKFVKIYARYLPSDNNEDQVFITDWVSNADGYFPLTILDDYRIRGTNGYMFVNLMPLVPDNTISTKVGTVSGPIIRVIASASDAETVISRLPSDNNKSSNNKDDNGGLSKGALTAAIVVPIIFVILMCVLVYFWFMVRKKAMNAHKANQNAATKGKDLPKDSSLVTVQTNQSTFSTNTNATGNPFHDRNEATEPIDSVELSTRKPTLPTSAV</sequence>
<keyword evidence="3" id="KW-0732">Signal</keyword>
<dbReference type="GeneID" id="43581027"/>
<feature type="compositionally biased region" description="Low complexity" evidence="1">
    <location>
        <begin position="354"/>
        <end position="365"/>
    </location>
</feature>
<keyword evidence="5" id="KW-1185">Reference proteome</keyword>
<evidence type="ECO:0000313" key="5">
    <source>
        <dbReference type="Proteomes" id="UP000398389"/>
    </source>
</evidence>
<evidence type="ECO:0008006" key="6">
    <source>
        <dbReference type="Google" id="ProtNLM"/>
    </source>
</evidence>
<evidence type="ECO:0000256" key="2">
    <source>
        <dbReference type="SAM" id="Phobius"/>
    </source>
</evidence>
<feature type="chain" id="PRO_5022665456" description="Mid2 domain-containing protein" evidence="3">
    <location>
        <begin position="19"/>
        <end position="396"/>
    </location>
</feature>
<feature type="region of interest" description="Disordered" evidence="1">
    <location>
        <begin position="354"/>
        <end position="396"/>
    </location>
</feature>